<proteinExistence type="predicted"/>
<organism evidence="2 3">
    <name type="scientific">Thalassomonas viridans</name>
    <dbReference type="NCBI Taxonomy" id="137584"/>
    <lineage>
        <taxon>Bacteria</taxon>
        <taxon>Pseudomonadati</taxon>
        <taxon>Pseudomonadota</taxon>
        <taxon>Gammaproteobacteria</taxon>
        <taxon>Alteromonadales</taxon>
        <taxon>Colwelliaceae</taxon>
        <taxon>Thalassomonas</taxon>
    </lineage>
</organism>
<dbReference type="AlphaFoldDB" id="A0AAE9Z6V0"/>
<evidence type="ECO:0000313" key="3">
    <source>
        <dbReference type="Proteomes" id="UP000032352"/>
    </source>
</evidence>
<accession>A0AAE9Z6V0</accession>
<reference evidence="2 3" key="1">
    <citation type="journal article" date="2015" name="Genome Announc.">
        <title>Draft Genome Sequences of Marine Isolates of Thalassomonas viridans and Thalassomonas actiniarum.</title>
        <authorList>
            <person name="Olonade I."/>
            <person name="van Zyl L.J."/>
            <person name="Trindade M."/>
        </authorList>
    </citation>
    <scope>NUCLEOTIDE SEQUENCE [LARGE SCALE GENOMIC DNA]</scope>
    <source>
        <strain evidence="2 3">XOM25</strain>
    </source>
</reference>
<feature type="chain" id="PRO_5042167931" evidence="1">
    <location>
        <begin position="24"/>
        <end position="769"/>
    </location>
</feature>
<dbReference type="RefSeq" id="WP_044841040.1">
    <property type="nucleotide sequence ID" value="NZ_CP059733.1"/>
</dbReference>
<dbReference type="EMBL" id="CP059733">
    <property type="protein sequence ID" value="WDE06182.1"/>
    <property type="molecule type" value="Genomic_DNA"/>
</dbReference>
<evidence type="ECO:0000313" key="2">
    <source>
        <dbReference type="EMBL" id="WDE06182.1"/>
    </source>
</evidence>
<sequence length="769" mass="84490">MKKHALFMALSLALGCVSTDSLAVTQLNRVMSADDPNANPNWDWEQDRSVTIYADELNYRGINVDLPYYSPYGPATEFFTTGKEDIKSSHGWRLLKRDFGTSLNETVSMPYFILYNEVRGIVRLFFYWTRDAYSYASVGLNMSQGTAPLFNMQATPDMAYMKEGQYNSETGQNTLVKVNRGEWSVADFHLSYDAAPEINNALMFDIRGIDESDVQLNGNMSLAVLLEQRVPAVSQGGGQNPLELVFGGIGSAVSAHSDAKDQMTKQKEWVKENPKHMFADLVGGVVNSAAYTEYYPMVAGAHALYSYVNAGGGNAGDQIITTQGSIEGDINISGKITLEKPEFMLEMLQPGAVPGGSTSQAKPLFNRKLGIMAMGERPSAYYYDKRHSCTYKDGGFLGGTWTCQTTRYTKLIHTPNILLNSEIDTPLSSAEAMWGWVPNNGNTIIDYKALDENVQDFVITRELGPCSILFSSPGANPENPNEGCLPADYMPVITPPKVAAKATLELEEASNDTSVIPVTLYRQYQTFQFDAGNKEAFDQIGHFDPARVHSALDLAGGNSSIGQFATGGYTDFFAQPEIVSHGATAMQAPPLPDGRIARLETYVDAAYGGTLYFNWKVSSQAGADKLKILINGEEAKAISGEQDWHQASVYIPPGRHHVMWEYSKDNSIRAGKDTGWVDRVHFMTDPEVNFTADTYQVSPGNSVNLNWTSKDAGFCVASGSWSGVKDPNSQENTGPIHSPKTYVLDCNNWLYPENIFQKSTRVVNITLGG</sequence>
<keyword evidence="3" id="KW-1185">Reference proteome</keyword>
<keyword evidence="1" id="KW-0732">Signal</keyword>
<gene>
    <name evidence="2" type="ORF">SG34_004415</name>
</gene>
<dbReference type="PROSITE" id="PS51257">
    <property type="entry name" value="PROKAR_LIPOPROTEIN"/>
    <property type="match status" value="1"/>
</dbReference>
<dbReference type="Proteomes" id="UP000032352">
    <property type="component" value="Chromosome"/>
</dbReference>
<evidence type="ECO:0000256" key="1">
    <source>
        <dbReference type="SAM" id="SignalP"/>
    </source>
</evidence>
<name>A0AAE9Z6V0_9GAMM</name>
<protein>
    <submittedName>
        <fullName evidence="2">Uncharacterized protein</fullName>
    </submittedName>
</protein>
<dbReference type="KEGG" id="tvd:SG34_004415"/>
<feature type="signal peptide" evidence="1">
    <location>
        <begin position="1"/>
        <end position="23"/>
    </location>
</feature>
<reference evidence="2 3" key="2">
    <citation type="journal article" date="2022" name="Mar. Drugs">
        <title>Bioassay-Guided Fractionation Leads to the Detection of Cholic Acid Generated by the Rare Thalassomonas sp.</title>
        <authorList>
            <person name="Pheiffer F."/>
            <person name="Schneider Y.K."/>
            <person name="Hansen E.H."/>
            <person name="Andersen J.H."/>
            <person name="Isaksson J."/>
            <person name="Busche T."/>
            <person name="R C."/>
            <person name="Kalinowski J."/>
            <person name="Zyl L.V."/>
            <person name="Trindade M."/>
        </authorList>
    </citation>
    <scope>NUCLEOTIDE SEQUENCE [LARGE SCALE GENOMIC DNA]</scope>
    <source>
        <strain evidence="2 3">XOM25</strain>
    </source>
</reference>